<sequence>MAEAKVVQVLVEISHDKLMEFMDFVDRINGDVKKVDMHAEPVPGSLPETAAENESVDLAEGLPIKIMKKAVKCLGEALASPVPPKSKKSKPLTCNQLSAVKAFEEILNYSFNDKEVLLEALTYGNSIRSLNYQRLEVIGDAAFGFLAALNFFKQSLYHSAGDISQLRSACVCNDTFGMLAAKRNFHAYIQNLPPNLVKHLEDFLEFAESENFAPFDRELAENEEIIATQVAIPTFLADVFEAVAGAVITDSNLSFETLEKVFVPFMNSVY</sequence>
<organism evidence="3 4">
    <name type="scientific">Daphnia pulex</name>
    <name type="common">Water flea</name>
    <dbReference type="NCBI Taxonomy" id="6669"/>
    <lineage>
        <taxon>Eukaryota</taxon>
        <taxon>Metazoa</taxon>
        <taxon>Ecdysozoa</taxon>
        <taxon>Arthropoda</taxon>
        <taxon>Crustacea</taxon>
        <taxon>Branchiopoda</taxon>
        <taxon>Diplostraca</taxon>
        <taxon>Cladocera</taxon>
        <taxon>Anomopoda</taxon>
        <taxon>Daphniidae</taxon>
        <taxon>Daphnia</taxon>
    </lineage>
</organism>
<dbReference type="SUPFAM" id="SSF69065">
    <property type="entry name" value="RNase III domain-like"/>
    <property type="match status" value="1"/>
</dbReference>
<reference evidence="3 4" key="1">
    <citation type="journal article" date="2011" name="Science">
        <title>The ecoresponsive genome of Daphnia pulex.</title>
        <authorList>
            <person name="Colbourne J.K."/>
            <person name="Pfrender M.E."/>
            <person name="Gilbert D."/>
            <person name="Thomas W.K."/>
            <person name="Tucker A."/>
            <person name="Oakley T.H."/>
            <person name="Tokishita S."/>
            <person name="Aerts A."/>
            <person name="Arnold G.J."/>
            <person name="Basu M.K."/>
            <person name="Bauer D.J."/>
            <person name="Caceres C.E."/>
            <person name="Carmel L."/>
            <person name="Casola C."/>
            <person name="Choi J.H."/>
            <person name="Detter J.C."/>
            <person name="Dong Q."/>
            <person name="Dusheyko S."/>
            <person name="Eads B.D."/>
            <person name="Frohlich T."/>
            <person name="Geiler-Samerotte K.A."/>
            <person name="Gerlach D."/>
            <person name="Hatcher P."/>
            <person name="Jogdeo S."/>
            <person name="Krijgsveld J."/>
            <person name="Kriventseva E.V."/>
            <person name="Kultz D."/>
            <person name="Laforsch C."/>
            <person name="Lindquist E."/>
            <person name="Lopez J."/>
            <person name="Manak J.R."/>
            <person name="Muller J."/>
            <person name="Pangilinan J."/>
            <person name="Patwardhan R.P."/>
            <person name="Pitluck S."/>
            <person name="Pritham E.J."/>
            <person name="Rechtsteiner A."/>
            <person name="Rho M."/>
            <person name="Rogozin I.B."/>
            <person name="Sakarya O."/>
            <person name="Salamov A."/>
            <person name="Schaack S."/>
            <person name="Shapiro H."/>
            <person name="Shiga Y."/>
            <person name="Skalitzky C."/>
            <person name="Smith Z."/>
            <person name="Souvorov A."/>
            <person name="Sung W."/>
            <person name="Tang Z."/>
            <person name="Tsuchiya D."/>
            <person name="Tu H."/>
            <person name="Vos H."/>
            <person name="Wang M."/>
            <person name="Wolf Y.I."/>
            <person name="Yamagata H."/>
            <person name="Yamada T."/>
            <person name="Ye Y."/>
            <person name="Shaw J.R."/>
            <person name="Andrews J."/>
            <person name="Crease T.J."/>
            <person name="Tang H."/>
            <person name="Lucas S.M."/>
            <person name="Robertson H.M."/>
            <person name="Bork P."/>
            <person name="Koonin E.V."/>
            <person name="Zdobnov E.M."/>
            <person name="Grigoriev I.V."/>
            <person name="Lynch M."/>
            <person name="Boore J.L."/>
        </authorList>
    </citation>
    <scope>NUCLEOTIDE SEQUENCE [LARGE SCALE GENOMIC DNA]</scope>
</reference>
<dbReference type="PROSITE" id="PS50142">
    <property type="entry name" value="RNASE_3_2"/>
    <property type="match status" value="1"/>
</dbReference>
<dbReference type="PANTHER" id="PTHR14950">
    <property type="entry name" value="DICER-RELATED"/>
    <property type="match status" value="1"/>
</dbReference>
<dbReference type="GO" id="GO:0006309">
    <property type="term" value="P:apoptotic DNA fragmentation"/>
    <property type="evidence" value="ECO:0000318"/>
    <property type="project" value="GO_Central"/>
</dbReference>
<dbReference type="PANTHER" id="PTHR14950:SF37">
    <property type="entry name" value="ENDORIBONUCLEASE DICER"/>
    <property type="match status" value="1"/>
</dbReference>
<dbReference type="OrthoDB" id="2392202at2759"/>
<feature type="non-terminal residue" evidence="3">
    <location>
        <position position="1"/>
    </location>
</feature>
<dbReference type="GO" id="GO:0004525">
    <property type="term" value="F:ribonuclease III activity"/>
    <property type="evidence" value="ECO:0000318"/>
    <property type="project" value="GO_Central"/>
</dbReference>
<keyword evidence="1" id="KW-0378">Hydrolase</keyword>
<dbReference type="SMART" id="SM00535">
    <property type="entry name" value="RIBOc"/>
    <property type="match status" value="1"/>
</dbReference>
<dbReference type="EMBL" id="GL733247">
    <property type="protein sequence ID" value="EFX63042.1"/>
    <property type="molecule type" value="Genomic_DNA"/>
</dbReference>
<feature type="domain" description="RNase III" evidence="2">
    <location>
        <begin position="100"/>
        <end position="252"/>
    </location>
</feature>
<evidence type="ECO:0000259" key="2">
    <source>
        <dbReference type="PROSITE" id="PS50142"/>
    </source>
</evidence>
<dbReference type="GO" id="GO:0070578">
    <property type="term" value="C:RISC-loading complex"/>
    <property type="evidence" value="ECO:0000318"/>
    <property type="project" value="GO_Central"/>
</dbReference>
<evidence type="ECO:0000313" key="4">
    <source>
        <dbReference type="Proteomes" id="UP000000305"/>
    </source>
</evidence>
<dbReference type="GO" id="GO:0030422">
    <property type="term" value="P:siRNA processing"/>
    <property type="evidence" value="ECO:0000318"/>
    <property type="project" value="GO_Central"/>
</dbReference>
<protein>
    <recommendedName>
        <fullName evidence="2">RNase III domain-containing protein</fullName>
    </recommendedName>
</protein>
<evidence type="ECO:0000256" key="1">
    <source>
        <dbReference type="ARBA" id="ARBA00022801"/>
    </source>
</evidence>
<dbReference type="KEGG" id="dpx:DAPPUDRAFT_336024"/>
<dbReference type="PhylomeDB" id="E9HYY8"/>
<dbReference type="FunFam" id="1.10.1520.10:FF:000071">
    <property type="entry name" value="Uncharacterized protein"/>
    <property type="match status" value="1"/>
</dbReference>
<dbReference type="GO" id="GO:0003723">
    <property type="term" value="F:RNA binding"/>
    <property type="evidence" value="ECO:0000318"/>
    <property type="project" value="GO_Central"/>
</dbReference>
<dbReference type="GO" id="GO:0004530">
    <property type="term" value="F:deoxyribonuclease I activity"/>
    <property type="evidence" value="ECO:0000318"/>
    <property type="project" value="GO_Central"/>
</dbReference>
<dbReference type="CDD" id="cd00593">
    <property type="entry name" value="RIBOc"/>
    <property type="match status" value="1"/>
</dbReference>
<dbReference type="Proteomes" id="UP000000305">
    <property type="component" value="Unassembled WGS sequence"/>
</dbReference>
<proteinExistence type="predicted"/>
<dbReference type="AlphaFoldDB" id="E9HYY8"/>
<dbReference type="InterPro" id="IPR000999">
    <property type="entry name" value="RNase_III_dom"/>
</dbReference>
<dbReference type="Gene3D" id="1.10.1520.10">
    <property type="entry name" value="Ribonuclease III domain"/>
    <property type="match status" value="1"/>
</dbReference>
<accession>E9HYY8</accession>
<dbReference type="InterPro" id="IPR036389">
    <property type="entry name" value="RNase_III_sf"/>
</dbReference>
<dbReference type="InParanoid" id="E9HYY8"/>
<keyword evidence="4" id="KW-1185">Reference proteome</keyword>
<dbReference type="GO" id="GO:0005737">
    <property type="term" value="C:cytoplasm"/>
    <property type="evidence" value="ECO:0000318"/>
    <property type="project" value="GO_Central"/>
</dbReference>
<evidence type="ECO:0000313" key="3">
    <source>
        <dbReference type="EMBL" id="EFX63042.1"/>
    </source>
</evidence>
<name>E9HYY8_DAPPU</name>
<dbReference type="GO" id="GO:0031054">
    <property type="term" value="P:pre-miRNA processing"/>
    <property type="evidence" value="ECO:0000318"/>
    <property type="project" value="GO_Central"/>
</dbReference>
<dbReference type="GO" id="GO:0005634">
    <property type="term" value="C:nucleus"/>
    <property type="evidence" value="ECO:0000318"/>
    <property type="project" value="GO_Central"/>
</dbReference>
<dbReference type="HOGENOM" id="CLU_957308_0_0_1"/>
<dbReference type="STRING" id="6669.E9HYY8"/>
<dbReference type="eggNOG" id="KOG0701">
    <property type="taxonomic scope" value="Eukaryota"/>
</dbReference>
<gene>
    <name evidence="3" type="ORF">DAPPUDRAFT_336024</name>
</gene>
<dbReference type="Pfam" id="PF00636">
    <property type="entry name" value="Ribonuclease_3"/>
    <property type="match status" value="1"/>
</dbReference>